<organism evidence="3 4">
    <name type="scientific">Mycobacterium avium</name>
    <dbReference type="NCBI Taxonomy" id="1764"/>
    <lineage>
        <taxon>Bacteria</taxon>
        <taxon>Bacillati</taxon>
        <taxon>Actinomycetota</taxon>
        <taxon>Actinomycetes</taxon>
        <taxon>Mycobacteriales</taxon>
        <taxon>Mycobacteriaceae</taxon>
        <taxon>Mycobacterium</taxon>
        <taxon>Mycobacterium avium complex (MAC)</taxon>
    </lineage>
</organism>
<dbReference type="GO" id="GO:0003676">
    <property type="term" value="F:nucleic acid binding"/>
    <property type="evidence" value="ECO:0007669"/>
    <property type="project" value="InterPro"/>
</dbReference>
<dbReference type="InterPro" id="IPR001584">
    <property type="entry name" value="Integrase_cat-core"/>
</dbReference>
<dbReference type="PANTHER" id="PTHR10948">
    <property type="entry name" value="TRANSPOSASE"/>
    <property type="match status" value="1"/>
</dbReference>
<dbReference type="PROSITE" id="PS50994">
    <property type="entry name" value="INTEGRASE"/>
    <property type="match status" value="1"/>
</dbReference>
<dbReference type="GO" id="GO:0005829">
    <property type="term" value="C:cytosol"/>
    <property type="evidence" value="ECO:0007669"/>
    <property type="project" value="TreeGrafter"/>
</dbReference>
<name>A0A2A2ZF76_MYCAV</name>
<dbReference type="GO" id="GO:0004803">
    <property type="term" value="F:transposase activity"/>
    <property type="evidence" value="ECO:0007669"/>
    <property type="project" value="TreeGrafter"/>
</dbReference>
<dbReference type="AlphaFoldDB" id="A0A2A2ZF76"/>
<evidence type="ECO:0000256" key="1">
    <source>
        <dbReference type="SAM" id="MobiDB-lite"/>
    </source>
</evidence>
<comment type="caution">
    <text evidence="3">The sequence shown here is derived from an EMBL/GenBank/DDBJ whole genome shotgun (WGS) entry which is preliminary data.</text>
</comment>
<evidence type="ECO:0000313" key="3">
    <source>
        <dbReference type="EMBL" id="PBA25091.1"/>
    </source>
</evidence>
<dbReference type="PANTHER" id="PTHR10948:SF23">
    <property type="entry name" value="TRANSPOSASE INSI FOR INSERTION SEQUENCE ELEMENT IS30A-RELATED"/>
    <property type="match status" value="1"/>
</dbReference>
<dbReference type="InterPro" id="IPR012337">
    <property type="entry name" value="RNaseH-like_sf"/>
</dbReference>
<dbReference type="InterPro" id="IPR053392">
    <property type="entry name" value="Transposase_IS30-like"/>
</dbReference>
<gene>
    <name evidence="3" type="ORF">CKJ66_19595</name>
</gene>
<evidence type="ECO:0000259" key="2">
    <source>
        <dbReference type="PROSITE" id="PS50994"/>
    </source>
</evidence>
<evidence type="ECO:0000313" key="4">
    <source>
        <dbReference type="Proteomes" id="UP000217768"/>
    </source>
</evidence>
<accession>A0A2A2ZF76</accession>
<dbReference type="NCBIfam" id="NF033563">
    <property type="entry name" value="transpos_IS30"/>
    <property type="match status" value="1"/>
</dbReference>
<feature type="region of interest" description="Disordered" evidence="1">
    <location>
        <begin position="144"/>
        <end position="184"/>
    </location>
</feature>
<sequence>MLTAHQRWKTVSRRGIGRVTASWVRGIRSAIATLVERRTRYLILIGAFDGRPTAVAMLDHIASALLFLPPPLRRTLTWDRGKELAHHPEITERTGTRVFFCDAHSPWQRGSNENMNGLLRDYFPEGVDLSHISARELRQLADEVNDRPPQDSGLGQTKGSAHPHRDDRFAHLSTVVRSDADRSR</sequence>
<dbReference type="InterPro" id="IPR051917">
    <property type="entry name" value="Transposase-Integrase"/>
</dbReference>
<reference evidence="3 4" key="1">
    <citation type="submission" date="2017-08" db="EMBL/GenBank/DDBJ databases">
        <title>Phylogenetic analysis of Mycobacterium avium complex whole genomes.</title>
        <authorList>
            <person name="Caverly L.J."/>
            <person name="Spilker T."/>
            <person name="Lipuma J."/>
        </authorList>
    </citation>
    <scope>NUCLEOTIDE SEQUENCE [LARGE SCALE GENOMIC DNA]</scope>
    <source>
        <strain evidence="3 4">FLAC0165</strain>
    </source>
</reference>
<dbReference type="Gene3D" id="3.30.420.10">
    <property type="entry name" value="Ribonuclease H-like superfamily/Ribonuclease H"/>
    <property type="match status" value="1"/>
</dbReference>
<feature type="domain" description="Integrase catalytic" evidence="2">
    <location>
        <begin position="1"/>
        <end position="166"/>
    </location>
</feature>
<dbReference type="EMBL" id="NSFD01000048">
    <property type="protein sequence ID" value="PBA25091.1"/>
    <property type="molecule type" value="Genomic_DNA"/>
</dbReference>
<protein>
    <recommendedName>
        <fullName evidence="2">Integrase catalytic domain-containing protein</fullName>
    </recommendedName>
</protein>
<proteinExistence type="predicted"/>
<dbReference type="InterPro" id="IPR036397">
    <property type="entry name" value="RNaseH_sf"/>
</dbReference>
<dbReference type="GO" id="GO:0015074">
    <property type="term" value="P:DNA integration"/>
    <property type="evidence" value="ECO:0007669"/>
    <property type="project" value="InterPro"/>
</dbReference>
<dbReference type="Proteomes" id="UP000217768">
    <property type="component" value="Unassembled WGS sequence"/>
</dbReference>
<dbReference type="SUPFAM" id="SSF53098">
    <property type="entry name" value="Ribonuclease H-like"/>
    <property type="match status" value="1"/>
</dbReference>
<dbReference type="GO" id="GO:0032196">
    <property type="term" value="P:transposition"/>
    <property type="evidence" value="ECO:0007669"/>
    <property type="project" value="TreeGrafter"/>
</dbReference>